<dbReference type="InterPro" id="IPR036047">
    <property type="entry name" value="F-box-like_dom_sf"/>
</dbReference>
<accession>B9T669</accession>
<dbReference type="Pfam" id="PF00646">
    <property type="entry name" value="F-box"/>
    <property type="match status" value="1"/>
</dbReference>
<dbReference type="InParanoid" id="B9T669"/>
<dbReference type="KEGG" id="rcu:8287874"/>
<protein>
    <recommendedName>
        <fullName evidence="5">F-box domain-containing protein</fullName>
    </recommendedName>
</protein>
<evidence type="ECO:0000313" key="4">
    <source>
        <dbReference type="Proteomes" id="UP000008311"/>
    </source>
</evidence>
<dbReference type="OrthoDB" id="1939276at2759"/>
<dbReference type="SUPFAM" id="SSF52047">
    <property type="entry name" value="RNI-like"/>
    <property type="match status" value="1"/>
</dbReference>
<dbReference type="InterPro" id="IPR001810">
    <property type="entry name" value="F-box_dom"/>
</dbReference>
<dbReference type="STRING" id="3988.B9T669"/>
<proteinExistence type="predicted"/>
<feature type="domain" description="At1g61320/AtMIF1 LRR" evidence="2">
    <location>
        <begin position="127"/>
        <end position="490"/>
    </location>
</feature>
<dbReference type="eggNOG" id="ENOG502RSVD">
    <property type="taxonomic scope" value="Eukaryota"/>
</dbReference>
<dbReference type="Gene3D" id="3.80.10.10">
    <property type="entry name" value="Ribonuclease Inhibitor"/>
    <property type="match status" value="1"/>
</dbReference>
<evidence type="ECO:0000259" key="1">
    <source>
        <dbReference type="Pfam" id="PF00646"/>
    </source>
</evidence>
<dbReference type="Gene3D" id="1.20.1280.50">
    <property type="match status" value="1"/>
</dbReference>
<sequence>METFGGSSSSSSNDKDNTVDWKRVADTTSEGIDYISNLLEVLILHILSFLPLKQWIVVSLLSRQWKYLWTKISILNLNEIEIISNIMKKDIFCPLCGDIPSSYRCLHHSRYAARSKFVEFVDRMLLLHSGSVIDTMRLSFLYDFHDGYNQRIDTWVRYALASNVKELELNFSDAEHFQFFDQKGLTVRHPDPPRPYELPCGSFAPKILKSFILTFCNFRTSNFNVLSSLQKLHLKQLKVLDGSIEEIASKCPVLEDIILEYCLIPDGFFVSKEDIKIKRLSVVHCASNERLRMSISTPNLVMLRIIGECLNSASIQKATHLIDAQIGICVIYTNNADGDALNTLLRGLRHCQSLTVSTWSIQVLPIESTLQQQLPIPLRKVKHLKLIAAISKKELARLSCLLRSCSNLEILTAVLSGPLDLLGFELPNSATDDIFEQTFWESQTLPFPCLRNSLKQLTVTGLMGRINEVEMIMFILKNAVALEKVILLLAGLNKYLCYSPNEFESFQQNLNQIYDFIRTSIQAEVSIFMEPHRNLHQVP</sequence>
<evidence type="ECO:0000313" key="3">
    <source>
        <dbReference type="EMBL" id="EEF28641.1"/>
    </source>
</evidence>
<organism evidence="3 4">
    <name type="scientific">Ricinus communis</name>
    <name type="common">Castor bean</name>
    <dbReference type="NCBI Taxonomy" id="3988"/>
    <lineage>
        <taxon>Eukaryota</taxon>
        <taxon>Viridiplantae</taxon>
        <taxon>Streptophyta</taxon>
        <taxon>Embryophyta</taxon>
        <taxon>Tracheophyta</taxon>
        <taxon>Spermatophyta</taxon>
        <taxon>Magnoliopsida</taxon>
        <taxon>eudicotyledons</taxon>
        <taxon>Gunneridae</taxon>
        <taxon>Pentapetalae</taxon>
        <taxon>rosids</taxon>
        <taxon>fabids</taxon>
        <taxon>Malpighiales</taxon>
        <taxon>Euphorbiaceae</taxon>
        <taxon>Acalyphoideae</taxon>
        <taxon>Acalypheae</taxon>
        <taxon>Ricinus</taxon>
    </lineage>
</organism>
<reference evidence="4" key="1">
    <citation type="journal article" date="2010" name="Nat. Biotechnol.">
        <title>Draft genome sequence of the oilseed species Ricinus communis.</title>
        <authorList>
            <person name="Chan A.P."/>
            <person name="Crabtree J."/>
            <person name="Zhao Q."/>
            <person name="Lorenzi H."/>
            <person name="Orvis J."/>
            <person name="Puiu D."/>
            <person name="Melake-Berhan A."/>
            <person name="Jones K.M."/>
            <person name="Redman J."/>
            <person name="Chen G."/>
            <person name="Cahoon E.B."/>
            <person name="Gedil M."/>
            <person name="Stanke M."/>
            <person name="Haas B.J."/>
            <person name="Wortman J.R."/>
            <person name="Fraser-Liggett C.M."/>
            <person name="Ravel J."/>
            <person name="Rabinowicz P.D."/>
        </authorList>
    </citation>
    <scope>NUCLEOTIDE SEQUENCE [LARGE SCALE GENOMIC DNA]</scope>
    <source>
        <strain evidence="4">cv. Hale</strain>
    </source>
</reference>
<dbReference type="OMA" id="NEVEMIM"/>
<dbReference type="InterPro" id="IPR055357">
    <property type="entry name" value="LRR_At1g61320_AtMIF1"/>
</dbReference>
<dbReference type="InterPro" id="IPR032675">
    <property type="entry name" value="LRR_dom_sf"/>
</dbReference>
<feature type="domain" description="F-box" evidence="1">
    <location>
        <begin position="35"/>
        <end position="74"/>
    </location>
</feature>
<dbReference type="SUPFAM" id="SSF81383">
    <property type="entry name" value="F-box domain"/>
    <property type="match status" value="1"/>
</dbReference>
<dbReference type="Proteomes" id="UP000008311">
    <property type="component" value="Unassembled WGS sequence"/>
</dbReference>
<dbReference type="AlphaFoldDB" id="B9T669"/>
<dbReference type="EMBL" id="EQ974583">
    <property type="protein sequence ID" value="EEF28641.1"/>
    <property type="molecule type" value="Genomic_DNA"/>
</dbReference>
<gene>
    <name evidence="3" type="ORF">RCOM_0032240</name>
</gene>
<keyword evidence="4" id="KW-1185">Reference proteome</keyword>
<dbReference type="PANTHER" id="PTHR34145">
    <property type="entry name" value="OS02G0105600 PROTEIN"/>
    <property type="match status" value="1"/>
</dbReference>
<dbReference type="InterPro" id="IPR053772">
    <property type="entry name" value="At1g61320/At1g61330-like"/>
</dbReference>
<dbReference type="Pfam" id="PF23622">
    <property type="entry name" value="LRR_At1g61320_AtMIF1"/>
    <property type="match status" value="1"/>
</dbReference>
<evidence type="ECO:0000259" key="2">
    <source>
        <dbReference type="Pfam" id="PF23622"/>
    </source>
</evidence>
<dbReference type="PANTHER" id="PTHR34145:SF28">
    <property type="entry name" value="F-BOX DOMAIN-CONTAINING PROTEIN"/>
    <property type="match status" value="1"/>
</dbReference>
<evidence type="ECO:0008006" key="5">
    <source>
        <dbReference type="Google" id="ProtNLM"/>
    </source>
</evidence>
<name>B9T669_RICCO</name>